<dbReference type="CDD" id="cd00082">
    <property type="entry name" value="HisKA"/>
    <property type="match status" value="1"/>
</dbReference>
<feature type="domain" description="HAMP" evidence="13">
    <location>
        <begin position="178"/>
        <end position="231"/>
    </location>
</feature>
<dbReference type="Pfam" id="PF00672">
    <property type="entry name" value="HAMP"/>
    <property type="match status" value="1"/>
</dbReference>
<dbReference type="EMBL" id="LFQU01000006">
    <property type="protein sequence ID" value="KOO69027.1"/>
    <property type="molecule type" value="Genomic_DNA"/>
</dbReference>
<keyword evidence="15" id="KW-1185">Reference proteome</keyword>
<evidence type="ECO:0000313" key="14">
    <source>
        <dbReference type="EMBL" id="KOO69027.1"/>
    </source>
</evidence>
<keyword evidence="5" id="KW-0808">Transferase</keyword>
<dbReference type="RefSeq" id="WP_053397979.1">
    <property type="nucleotide sequence ID" value="NZ_LFQU01000006.1"/>
</dbReference>
<dbReference type="InterPro" id="IPR003661">
    <property type="entry name" value="HisK_dim/P_dom"/>
</dbReference>
<dbReference type="GO" id="GO:0000155">
    <property type="term" value="F:phosphorelay sensor kinase activity"/>
    <property type="evidence" value="ECO:0007669"/>
    <property type="project" value="InterPro"/>
</dbReference>
<evidence type="ECO:0000256" key="10">
    <source>
        <dbReference type="ARBA" id="ARBA00023136"/>
    </source>
</evidence>
<evidence type="ECO:0000256" key="8">
    <source>
        <dbReference type="ARBA" id="ARBA00022989"/>
    </source>
</evidence>
<feature type="transmembrane region" description="Helical" evidence="11">
    <location>
        <begin position="157"/>
        <end position="177"/>
    </location>
</feature>
<evidence type="ECO:0000256" key="11">
    <source>
        <dbReference type="SAM" id="Phobius"/>
    </source>
</evidence>
<keyword evidence="8 11" id="KW-1133">Transmembrane helix</keyword>
<dbReference type="SUPFAM" id="SSF55874">
    <property type="entry name" value="ATPase domain of HSP90 chaperone/DNA topoisomerase II/histidine kinase"/>
    <property type="match status" value="1"/>
</dbReference>
<keyword evidence="9" id="KW-0902">Two-component regulatory system</keyword>
<proteinExistence type="predicted"/>
<dbReference type="AlphaFoldDB" id="A0A8E1R2B1"/>
<dbReference type="PRINTS" id="PR00344">
    <property type="entry name" value="BCTRLSENSOR"/>
</dbReference>
<dbReference type="OrthoDB" id="1491460at2"/>
<evidence type="ECO:0000256" key="1">
    <source>
        <dbReference type="ARBA" id="ARBA00000085"/>
    </source>
</evidence>
<keyword evidence="6 11" id="KW-0812">Transmembrane</keyword>
<evidence type="ECO:0000256" key="3">
    <source>
        <dbReference type="ARBA" id="ARBA00012438"/>
    </source>
</evidence>
<dbReference type="Gene3D" id="3.30.565.10">
    <property type="entry name" value="Histidine kinase-like ATPase, C-terminal domain"/>
    <property type="match status" value="1"/>
</dbReference>
<dbReference type="Proteomes" id="UP000036951">
    <property type="component" value="Unassembled WGS sequence"/>
</dbReference>
<comment type="caution">
    <text evidence="14">The sequence shown here is derived from an EMBL/GenBank/DDBJ whole genome shotgun (WGS) entry which is preliminary data.</text>
</comment>
<keyword evidence="4" id="KW-0597">Phosphoprotein</keyword>
<sequence>MKIRTALTLKNTCATAAVFLLCTILIYIVSEHTRSKTFFHDLKSEAITKAHLFLQNKVDPKTMQDIYLNNKEFINEVEVAIYTPDFKMLYHDAVQNDIIKENRQMISSILNKKEIEFYIGKYQGIGMLYTLNGKNYIVTAAAYDGYGYANLTKLKNALLILFIIGLTLLFATGYILARTALRPIREIVKEADIITASQISRRLPVKNRKDELGELSTTFNALLNRLEVSFNAQKMFVSNVSHELRTPLAALIAELDIASQKERSCQQYRTTILNALNDARRMTKLIDGLLNLAKADYQQEQIKMEHIRLDELLLDVREFILRAHPDYHIEIIFEQEEAEDDSLITVNGNHYLLSIAFSNLIENNCKYSADHSSFIQISYWDKCAVVRCSDDGMGMSDTDKQHLFKLFYRGEQEKVAEGHGIGMALSQKIIRLHRGDIAVHSEKEKGTTFIVELPHI</sequence>
<dbReference type="CDD" id="cd06225">
    <property type="entry name" value="HAMP"/>
    <property type="match status" value="1"/>
</dbReference>
<dbReference type="SUPFAM" id="SSF47384">
    <property type="entry name" value="Homodimeric domain of signal transducing histidine kinase"/>
    <property type="match status" value="1"/>
</dbReference>
<evidence type="ECO:0000256" key="9">
    <source>
        <dbReference type="ARBA" id="ARBA00023012"/>
    </source>
</evidence>
<evidence type="ECO:0000313" key="15">
    <source>
        <dbReference type="Proteomes" id="UP000036951"/>
    </source>
</evidence>
<dbReference type="FunFam" id="1.10.287.130:FF:000001">
    <property type="entry name" value="Two-component sensor histidine kinase"/>
    <property type="match status" value="1"/>
</dbReference>
<reference evidence="14 15" key="1">
    <citation type="submission" date="2015-06" db="EMBL/GenBank/DDBJ databases">
        <title>Prevotella sp. 109, sp. nov., a novel member of the family Prevotellaceae isolated from human faeces.</title>
        <authorList>
            <person name="Shkoporov A.N."/>
            <person name="Chaplin A.V."/>
            <person name="Kafarskaia L.I."/>
            <person name="Efimov B.A."/>
        </authorList>
    </citation>
    <scope>NUCLEOTIDE SEQUENCE [LARGE SCALE GENOMIC DNA]</scope>
    <source>
        <strain evidence="14 15">109</strain>
    </source>
</reference>
<keyword evidence="7 14" id="KW-0418">Kinase</keyword>
<dbReference type="SMART" id="SM00388">
    <property type="entry name" value="HisKA"/>
    <property type="match status" value="1"/>
</dbReference>
<dbReference type="InterPro" id="IPR036890">
    <property type="entry name" value="HATPase_C_sf"/>
</dbReference>
<dbReference type="Pfam" id="PF00512">
    <property type="entry name" value="HisKA"/>
    <property type="match status" value="1"/>
</dbReference>
<dbReference type="Gene3D" id="1.10.287.130">
    <property type="match status" value="1"/>
</dbReference>
<evidence type="ECO:0000256" key="4">
    <source>
        <dbReference type="ARBA" id="ARBA00022553"/>
    </source>
</evidence>
<evidence type="ECO:0000259" key="13">
    <source>
        <dbReference type="PROSITE" id="PS50885"/>
    </source>
</evidence>
<accession>A0A8E1R2B1</accession>
<evidence type="ECO:0000259" key="12">
    <source>
        <dbReference type="PROSITE" id="PS50109"/>
    </source>
</evidence>
<dbReference type="CDD" id="cd00075">
    <property type="entry name" value="HATPase"/>
    <property type="match status" value="1"/>
</dbReference>
<keyword evidence="10 11" id="KW-0472">Membrane</keyword>
<dbReference type="PANTHER" id="PTHR45436:SF5">
    <property type="entry name" value="SENSOR HISTIDINE KINASE TRCS"/>
    <property type="match status" value="1"/>
</dbReference>
<dbReference type="SUPFAM" id="SSF158472">
    <property type="entry name" value="HAMP domain-like"/>
    <property type="match status" value="1"/>
</dbReference>
<feature type="transmembrane region" description="Helical" evidence="11">
    <location>
        <begin position="12"/>
        <end position="30"/>
    </location>
</feature>
<evidence type="ECO:0000256" key="2">
    <source>
        <dbReference type="ARBA" id="ARBA00004370"/>
    </source>
</evidence>
<evidence type="ECO:0000256" key="5">
    <source>
        <dbReference type="ARBA" id="ARBA00022679"/>
    </source>
</evidence>
<dbReference type="PROSITE" id="PS50885">
    <property type="entry name" value="HAMP"/>
    <property type="match status" value="1"/>
</dbReference>
<gene>
    <name evidence="14" type="ORF">ACU52_05030</name>
</gene>
<dbReference type="EC" id="2.7.13.3" evidence="3"/>
<organism evidence="14 15">
    <name type="scientific">Xylanibacter rarus</name>
    <dbReference type="NCBI Taxonomy" id="1676614"/>
    <lineage>
        <taxon>Bacteria</taxon>
        <taxon>Pseudomonadati</taxon>
        <taxon>Bacteroidota</taxon>
        <taxon>Bacteroidia</taxon>
        <taxon>Bacteroidales</taxon>
        <taxon>Prevotellaceae</taxon>
        <taxon>Xylanibacter</taxon>
    </lineage>
</organism>
<evidence type="ECO:0000256" key="6">
    <source>
        <dbReference type="ARBA" id="ARBA00022692"/>
    </source>
</evidence>
<dbReference type="SMART" id="SM00387">
    <property type="entry name" value="HATPase_c"/>
    <property type="match status" value="1"/>
</dbReference>
<dbReference type="Pfam" id="PF02518">
    <property type="entry name" value="HATPase_c"/>
    <property type="match status" value="1"/>
</dbReference>
<dbReference type="InterPro" id="IPR003594">
    <property type="entry name" value="HATPase_dom"/>
</dbReference>
<feature type="domain" description="Histidine kinase" evidence="12">
    <location>
        <begin position="239"/>
        <end position="456"/>
    </location>
</feature>
<comment type="subcellular location">
    <subcellularLocation>
        <location evidence="2">Membrane</location>
    </subcellularLocation>
</comment>
<protein>
    <recommendedName>
        <fullName evidence="3">histidine kinase</fullName>
        <ecNumber evidence="3">2.7.13.3</ecNumber>
    </recommendedName>
</protein>
<evidence type="ECO:0000256" key="7">
    <source>
        <dbReference type="ARBA" id="ARBA00022777"/>
    </source>
</evidence>
<dbReference type="PROSITE" id="PS50109">
    <property type="entry name" value="HIS_KIN"/>
    <property type="match status" value="1"/>
</dbReference>
<dbReference type="SMART" id="SM00304">
    <property type="entry name" value="HAMP"/>
    <property type="match status" value="1"/>
</dbReference>
<dbReference type="InterPro" id="IPR036097">
    <property type="entry name" value="HisK_dim/P_sf"/>
</dbReference>
<dbReference type="InterPro" id="IPR050428">
    <property type="entry name" value="TCS_sensor_his_kinase"/>
</dbReference>
<dbReference type="InterPro" id="IPR005467">
    <property type="entry name" value="His_kinase_dom"/>
</dbReference>
<dbReference type="InterPro" id="IPR004358">
    <property type="entry name" value="Sig_transdc_His_kin-like_C"/>
</dbReference>
<dbReference type="InterPro" id="IPR003660">
    <property type="entry name" value="HAMP_dom"/>
</dbReference>
<dbReference type="PANTHER" id="PTHR45436">
    <property type="entry name" value="SENSOR HISTIDINE KINASE YKOH"/>
    <property type="match status" value="1"/>
</dbReference>
<dbReference type="GO" id="GO:0005886">
    <property type="term" value="C:plasma membrane"/>
    <property type="evidence" value="ECO:0007669"/>
    <property type="project" value="TreeGrafter"/>
</dbReference>
<comment type="catalytic activity">
    <reaction evidence="1">
        <text>ATP + protein L-histidine = ADP + protein N-phospho-L-histidine.</text>
        <dbReference type="EC" id="2.7.13.3"/>
    </reaction>
</comment>
<name>A0A8E1R2B1_9BACT</name>
<dbReference type="Gene3D" id="6.10.340.10">
    <property type="match status" value="1"/>
</dbReference>